<feature type="transmembrane region" description="Helical" evidence="2">
    <location>
        <begin position="142"/>
        <end position="162"/>
    </location>
</feature>
<feature type="transmembrane region" description="Helical" evidence="2">
    <location>
        <begin position="107"/>
        <end position="130"/>
    </location>
</feature>
<feature type="transmembrane region" description="Helical" evidence="2">
    <location>
        <begin position="44"/>
        <end position="66"/>
    </location>
</feature>
<reference evidence="3 4" key="1">
    <citation type="submission" date="2022-09" db="EMBL/GenBank/DDBJ databases">
        <title>Enrichment on poylsaccharides allowed isolation of novel metabolic and taxonomic groups of Haloarchaea.</title>
        <authorList>
            <person name="Sorokin D.Y."/>
            <person name="Elcheninov A.G."/>
            <person name="Khizhniak T.V."/>
            <person name="Kolganova T.V."/>
            <person name="Kublanov I.V."/>
        </authorList>
    </citation>
    <scope>NUCLEOTIDE SEQUENCE [LARGE SCALE GENOMIC DNA]</scope>
    <source>
        <strain evidence="3 4">AArc-curdl1</strain>
    </source>
</reference>
<protein>
    <submittedName>
        <fullName evidence="3">Uncharacterized protein</fullName>
    </submittedName>
</protein>
<feature type="transmembrane region" description="Helical" evidence="2">
    <location>
        <begin position="17"/>
        <end position="39"/>
    </location>
</feature>
<organism evidence="3 4">
    <name type="scientific">Natronosalvus hydrolyticus</name>
    <dbReference type="NCBI Taxonomy" id="2979988"/>
    <lineage>
        <taxon>Archaea</taxon>
        <taxon>Methanobacteriati</taxon>
        <taxon>Methanobacteriota</taxon>
        <taxon>Stenosarchaea group</taxon>
        <taxon>Halobacteria</taxon>
        <taxon>Halobacteriales</taxon>
        <taxon>Natrialbaceae</taxon>
        <taxon>Natronosalvus</taxon>
    </lineage>
</organism>
<gene>
    <name evidence="3" type="ORF">OB919_21480</name>
</gene>
<proteinExistence type="predicted"/>
<keyword evidence="4" id="KW-1185">Reference proteome</keyword>
<evidence type="ECO:0000256" key="1">
    <source>
        <dbReference type="SAM" id="MobiDB-lite"/>
    </source>
</evidence>
<name>A0AAP2ZCB5_9EURY</name>
<keyword evidence="2" id="KW-0472">Membrane</keyword>
<keyword evidence="2" id="KW-1133">Transmembrane helix</keyword>
<sequence>MGILAALAKLLPLIGKLWIILKLVSLLPLKGVILGLALLWKTKLWLVVVLVVGLLPEILGSYNFLTGEGVEWYFALPSAIGLQFGGAILDLITGLEGLATGSDHHEALLLIGMLLSLTSILWYIYFWHLANRFAEGANLSTLWIVGMGALFFLLCIVIALLVDQHVLADETIRYSGITYFIDDPGGALEPIGQWFGEAAEPPEGVNETDPINNTEDNNFTGGLE</sequence>
<evidence type="ECO:0000313" key="4">
    <source>
        <dbReference type="Proteomes" id="UP001321047"/>
    </source>
</evidence>
<dbReference type="Proteomes" id="UP001321047">
    <property type="component" value="Unassembled WGS sequence"/>
</dbReference>
<feature type="transmembrane region" description="Helical" evidence="2">
    <location>
        <begin position="72"/>
        <end position="95"/>
    </location>
</feature>
<dbReference type="RefSeq" id="WP_342810805.1">
    <property type="nucleotide sequence ID" value="NZ_JAOPJZ010000049.1"/>
</dbReference>
<comment type="caution">
    <text evidence="3">The sequence shown here is derived from an EMBL/GenBank/DDBJ whole genome shotgun (WGS) entry which is preliminary data.</text>
</comment>
<dbReference type="AlphaFoldDB" id="A0AAP2ZCB5"/>
<evidence type="ECO:0000256" key="2">
    <source>
        <dbReference type="SAM" id="Phobius"/>
    </source>
</evidence>
<feature type="region of interest" description="Disordered" evidence="1">
    <location>
        <begin position="199"/>
        <end position="224"/>
    </location>
</feature>
<feature type="compositionally biased region" description="Polar residues" evidence="1">
    <location>
        <begin position="209"/>
        <end position="224"/>
    </location>
</feature>
<evidence type="ECO:0000313" key="3">
    <source>
        <dbReference type="EMBL" id="MCU4754507.1"/>
    </source>
</evidence>
<accession>A0AAP2ZCB5</accession>
<dbReference type="EMBL" id="JAOPJZ010000049">
    <property type="protein sequence ID" value="MCU4754507.1"/>
    <property type="molecule type" value="Genomic_DNA"/>
</dbReference>
<keyword evidence="2" id="KW-0812">Transmembrane</keyword>